<name>A0AAN8IH60_TRICO</name>
<evidence type="ECO:0000313" key="2">
    <source>
        <dbReference type="EMBL" id="KAK5969212.1"/>
    </source>
</evidence>
<evidence type="ECO:0000313" key="3">
    <source>
        <dbReference type="Proteomes" id="UP001331761"/>
    </source>
</evidence>
<comment type="caution">
    <text evidence="2">The sequence shown here is derived from an EMBL/GenBank/DDBJ whole genome shotgun (WGS) entry which is preliminary data.</text>
</comment>
<proteinExistence type="predicted"/>
<keyword evidence="3" id="KW-1185">Reference proteome</keyword>
<gene>
    <name evidence="2" type="ORF">GCK32_022384</name>
</gene>
<feature type="region of interest" description="Disordered" evidence="1">
    <location>
        <begin position="28"/>
        <end position="48"/>
    </location>
</feature>
<accession>A0AAN8IH60</accession>
<reference evidence="2 3" key="1">
    <citation type="submission" date="2019-10" db="EMBL/GenBank/DDBJ databases">
        <title>Assembly and Annotation for the nematode Trichostrongylus colubriformis.</title>
        <authorList>
            <person name="Martin J."/>
        </authorList>
    </citation>
    <scope>NUCLEOTIDE SEQUENCE [LARGE SCALE GENOMIC DNA]</scope>
    <source>
        <strain evidence="2">G859</strain>
        <tissue evidence="2">Whole worm</tissue>
    </source>
</reference>
<protein>
    <submittedName>
        <fullName evidence="2">Uncharacterized protein</fullName>
    </submittedName>
</protein>
<dbReference type="Proteomes" id="UP001331761">
    <property type="component" value="Unassembled WGS sequence"/>
</dbReference>
<organism evidence="2 3">
    <name type="scientific">Trichostrongylus colubriformis</name>
    <name type="common">Black scour worm</name>
    <dbReference type="NCBI Taxonomy" id="6319"/>
    <lineage>
        <taxon>Eukaryota</taxon>
        <taxon>Metazoa</taxon>
        <taxon>Ecdysozoa</taxon>
        <taxon>Nematoda</taxon>
        <taxon>Chromadorea</taxon>
        <taxon>Rhabditida</taxon>
        <taxon>Rhabditina</taxon>
        <taxon>Rhabditomorpha</taxon>
        <taxon>Strongyloidea</taxon>
        <taxon>Trichostrongylidae</taxon>
        <taxon>Trichostrongylus</taxon>
    </lineage>
</organism>
<evidence type="ECO:0000256" key="1">
    <source>
        <dbReference type="SAM" id="MobiDB-lite"/>
    </source>
</evidence>
<dbReference type="EMBL" id="WIXE01020440">
    <property type="protein sequence ID" value="KAK5969212.1"/>
    <property type="molecule type" value="Genomic_DNA"/>
</dbReference>
<dbReference type="AlphaFoldDB" id="A0AAN8IH60"/>
<sequence>MQRILWGAEHLQADLWTNTKEAMNSKVKRLRKQSGMEESPTSRTSHDDESFYDFDFQEQFSVLTVLLKLV</sequence>